<feature type="transmembrane region" description="Helical" evidence="1">
    <location>
        <begin position="95"/>
        <end position="115"/>
    </location>
</feature>
<organism evidence="2 3">
    <name type="scientific">Heyndrickxia vini</name>
    <dbReference type="NCBI Taxonomy" id="1476025"/>
    <lineage>
        <taxon>Bacteria</taxon>
        <taxon>Bacillati</taxon>
        <taxon>Bacillota</taxon>
        <taxon>Bacilli</taxon>
        <taxon>Bacillales</taxon>
        <taxon>Bacillaceae</taxon>
        <taxon>Heyndrickxia</taxon>
    </lineage>
</organism>
<accession>A0ABX7E0F6</accession>
<evidence type="ECO:0000313" key="2">
    <source>
        <dbReference type="EMBL" id="QQZ08820.1"/>
    </source>
</evidence>
<evidence type="ECO:0000313" key="3">
    <source>
        <dbReference type="Proteomes" id="UP000595691"/>
    </source>
</evidence>
<dbReference type="Proteomes" id="UP000595691">
    <property type="component" value="Chromosome"/>
</dbReference>
<dbReference type="EMBL" id="CP065425">
    <property type="protein sequence ID" value="QQZ08820.1"/>
    <property type="molecule type" value="Genomic_DNA"/>
</dbReference>
<keyword evidence="1" id="KW-1133">Transmembrane helix</keyword>
<feature type="transmembrane region" description="Helical" evidence="1">
    <location>
        <begin position="127"/>
        <end position="148"/>
    </location>
</feature>
<proteinExistence type="predicted"/>
<dbReference type="NCBIfam" id="NF041644">
    <property type="entry name" value="CBO0543_fam"/>
    <property type="match status" value="1"/>
</dbReference>
<keyword evidence="3" id="KW-1185">Reference proteome</keyword>
<keyword evidence="1" id="KW-0472">Membrane</keyword>
<feature type="transmembrane region" description="Helical" evidence="1">
    <location>
        <begin position="160"/>
        <end position="183"/>
    </location>
</feature>
<keyword evidence="1" id="KW-0812">Transmembrane</keyword>
<reference evidence="2 3" key="1">
    <citation type="submission" date="2020-11" db="EMBL/GenBank/DDBJ databases">
        <title>Taxonomic evaluation of the Bacillus sporothermodurans group of bacteria based on whole genome sequences.</title>
        <authorList>
            <person name="Fiedler G."/>
            <person name="Herbstmann A.-D."/>
            <person name="Doll E."/>
            <person name="Wenning M."/>
            <person name="Brinks E."/>
            <person name="Kabisch J."/>
            <person name="Breitenwieser F."/>
            <person name="Lappann M."/>
            <person name="Boehnlein C."/>
            <person name="Franz C."/>
        </authorList>
    </citation>
    <scope>NUCLEOTIDE SEQUENCE [LARGE SCALE GENOMIC DNA]</scope>
    <source>
        <strain evidence="2 3">JCM 19841</strain>
    </source>
</reference>
<feature type="transmembrane region" description="Helical" evidence="1">
    <location>
        <begin position="38"/>
        <end position="57"/>
    </location>
</feature>
<name>A0ABX7E0F6_9BACI</name>
<feature type="transmembrane region" description="Helical" evidence="1">
    <location>
        <begin position="64"/>
        <end position="83"/>
    </location>
</feature>
<evidence type="ECO:0000256" key="1">
    <source>
        <dbReference type="SAM" id="Phobius"/>
    </source>
</evidence>
<dbReference type="InterPro" id="IPR048147">
    <property type="entry name" value="CBO0543-like"/>
</dbReference>
<gene>
    <name evidence="2" type="ORF">I5776_17595</name>
</gene>
<sequence>MTGEQRLSLEKVENAQEHAVHTFMEYWHRFSDFHTWQFWLHMAMLVVPLICVFILIDRKKALQIGFYGFNVHVWFTYIDTIGVRNSLWVYPFQAIPFIPVSFGLDAALIPVLFMLVYQWSINEKKNYYLCSIGLSLILSFIIKPIFVAMDLLVLMKGMNYFHLFLGYIIVLLLSKWIANLFLYMQKKSKATV</sequence>
<protein>
    <submittedName>
        <fullName evidence="2">Uncharacterized protein</fullName>
    </submittedName>
</protein>
<dbReference type="RefSeq" id="WP_202777673.1">
    <property type="nucleotide sequence ID" value="NZ_CP065425.1"/>
</dbReference>